<comment type="caution">
    <text evidence="3">The sequence shown here is derived from an EMBL/GenBank/DDBJ whole genome shotgun (WGS) entry which is preliminary data.</text>
</comment>
<comment type="similarity">
    <text evidence="1">Belongs to the glycosyltransferase 2 family. WaaE/KdtX subfamily.</text>
</comment>
<accession>A0A5J4FX00</accession>
<keyword evidence="4" id="KW-1185">Reference proteome</keyword>
<dbReference type="InterPro" id="IPR001173">
    <property type="entry name" value="Glyco_trans_2-like"/>
</dbReference>
<sequence>MFITVKLVLLHPNETNRLENLPKISAVAITLNEASGMQSYLDSLWFANEIIIVDSQSIDDTVAIASKNKKVTVFQREFDNFSAQKNFAISKANNDWVVFFDPDEEITKPLANEIVETLKNPKAIAYYVNREFHFMGKRIKYSGLQNDNVIRVFNKNYCNYNDNLVHETLEAKGETAHLKNRLPHYTYKSFDNYTGKMHQYSALQAKMLYAKKKKPTLYHFLFRPWYRFVNQFFFRLGILDGKEGFILAYVSAFSVFKRYVNLWLLYRNID</sequence>
<evidence type="ECO:0000256" key="1">
    <source>
        <dbReference type="ARBA" id="ARBA00038494"/>
    </source>
</evidence>
<name>A0A5J4FX00_9FLAO</name>
<dbReference type="AlphaFoldDB" id="A0A5J4FX00"/>
<dbReference type="EMBL" id="BKCF01000002">
    <property type="protein sequence ID" value="GEQ85838.1"/>
    <property type="molecule type" value="Genomic_DNA"/>
</dbReference>
<evidence type="ECO:0000313" key="3">
    <source>
        <dbReference type="EMBL" id="GEQ85838.1"/>
    </source>
</evidence>
<dbReference type="Proteomes" id="UP000326994">
    <property type="component" value="Unassembled WGS sequence"/>
</dbReference>
<feature type="domain" description="Glycosyltransferase 2-like" evidence="2">
    <location>
        <begin position="26"/>
        <end position="146"/>
    </location>
</feature>
<dbReference type="GO" id="GO:0016740">
    <property type="term" value="F:transferase activity"/>
    <property type="evidence" value="ECO:0007669"/>
    <property type="project" value="UniProtKB-KW"/>
</dbReference>
<proteinExistence type="inferred from homology"/>
<dbReference type="PANTHER" id="PTHR43630">
    <property type="entry name" value="POLY-BETA-1,6-N-ACETYL-D-GLUCOSAMINE SYNTHASE"/>
    <property type="match status" value="1"/>
</dbReference>
<evidence type="ECO:0000259" key="2">
    <source>
        <dbReference type="Pfam" id="PF00535"/>
    </source>
</evidence>
<dbReference type="SUPFAM" id="SSF53448">
    <property type="entry name" value="Nucleotide-diphospho-sugar transferases"/>
    <property type="match status" value="1"/>
</dbReference>
<organism evidence="3 4">
    <name type="scientific">Patiriisocius marinistellae</name>
    <dbReference type="NCBI Taxonomy" id="2494560"/>
    <lineage>
        <taxon>Bacteria</taxon>
        <taxon>Pseudomonadati</taxon>
        <taxon>Bacteroidota</taxon>
        <taxon>Flavobacteriia</taxon>
        <taxon>Flavobacteriales</taxon>
        <taxon>Flavobacteriaceae</taxon>
        <taxon>Patiriisocius</taxon>
    </lineage>
</organism>
<dbReference type="CDD" id="cd02511">
    <property type="entry name" value="Beta4Glucosyltransferase"/>
    <property type="match status" value="1"/>
</dbReference>
<dbReference type="PANTHER" id="PTHR43630:SF2">
    <property type="entry name" value="GLYCOSYLTRANSFERASE"/>
    <property type="match status" value="1"/>
</dbReference>
<dbReference type="Pfam" id="PF00535">
    <property type="entry name" value="Glycos_transf_2"/>
    <property type="match status" value="1"/>
</dbReference>
<reference evidence="3 4" key="1">
    <citation type="submission" date="2019-08" db="EMBL/GenBank/DDBJ databases">
        <title>Ulvibacter marinistellae sp. nov., isolated from a starfish, Patiria pectinifera.</title>
        <authorList>
            <person name="Kawano K."/>
            <person name="Ushijima N."/>
            <person name="Kihara M."/>
            <person name="Itoh H."/>
        </authorList>
    </citation>
    <scope>NUCLEOTIDE SEQUENCE [LARGE SCALE GENOMIC DNA]</scope>
    <source>
        <strain evidence="3 4">KK4</strain>
    </source>
</reference>
<gene>
    <name evidence="3" type="ORF">ULMS_13460</name>
</gene>
<dbReference type="Gene3D" id="3.90.550.10">
    <property type="entry name" value="Spore Coat Polysaccharide Biosynthesis Protein SpsA, Chain A"/>
    <property type="match status" value="1"/>
</dbReference>
<keyword evidence="3" id="KW-0808">Transferase</keyword>
<protein>
    <submittedName>
        <fullName evidence="3">Glycosyl transferase</fullName>
    </submittedName>
</protein>
<dbReference type="InterPro" id="IPR029044">
    <property type="entry name" value="Nucleotide-diphossugar_trans"/>
</dbReference>
<evidence type="ECO:0000313" key="4">
    <source>
        <dbReference type="Proteomes" id="UP000326994"/>
    </source>
</evidence>